<evidence type="ECO:0000313" key="2">
    <source>
        <dbReference type="EMBL" id="GGS24530.1"/>
    </source>
</evidence>
<dbReference type="AlphaFoldDB" id="A0A918LA55"/>
<feature type="chain" id="PRO_5037195276" description="DNRLRE domain-containing protein" evidence="1">
    <location>
        <begin position="26"/>
        <end position="673"/>
    </location>
</feature>
<reference evidence="2" key="1">
    <citation type="journal article" date="2014" name="Int. J. Syst. Evol. Microbiol.">
        <title>Complete genome sequence of Corynebacterium casei LMG S-19264T (=DSM 44701T), isolated from a smear-ripened cheese.</title>
        <authorList>
            <consortium name="US DOE Joint Genome Institute (JGI-PGF)"/>
            <person name="Walter F."/>
            <person name="Albersmeier A."/>
            <person name="Kalinowski J."/>
            <person name="Ruckert C."/>
        </authorList>
    </citation>
    <scope>NUCLEOTIDE SEQUENCE</scope>
    <source>
        <strain evidence="2">JCM 3276</strain>
    </source>
</reference>
<proteinExistence type="predicted"/>
<evidence type="ECO:0000313" key="3">
    <source>
        <dbReference type="Proteomes" id="UP000660680"/>
    </source>
</evidence>
<accession>A0A918LA55</accession>
<comment type="caution">
    <text evidence="2">The sequence shown here is derived from an EMBL/GenBank/DDBJ whole genome shotgun (WGS) entry which is preliminary data.</text>
</comment>
<evidence type="ECO:0000256" key="1">
    <source>
        <dbReference type="SAM" id="SignalP"/>
    </source>
</evidence>
<sequence>MKLRTVLVAVATGAGLVALAPPAAAATVPSAVDVYPTGWVQTDSRTPHEGMSGGEIARVGAWRDEAGKHHIAKAYFTFDIGRFAEATVYSAQLRLREQAANDCAAPRATEVGLVASGGSPTWADQPVEQVRVAGSEDGRDCVSGALRRDVADLARQALADGRTSLTFAVRISAAHEGDVAYGRTYWTRPWVAVAYNTPPNTPTDLTMGYGRIPCDDTLLFARTALPVRAAVSDPDPAGVSGMDARFAFWAEDDPDSRREETAYVSSGFASVMFPEDMLRDGTTFAWAVRAEDGLATSAWSAPCRFHTDWVRPDAPTVTSSVYTPDGTAGGEGIPGEFTFSVAGSDDVVTFEYGVIGASRARVAADASGSATVTITPQSSGPSYLEVRALDAAGNGSTWARYYFFVPSIAPSVTAEPALIGADFPVRFTARQEGAATFTYRFLGGPETTLPVGADGTAETTLRVTDPAHQFASIEVWTTTADGRRSPVTATYVYISLGEPIITVAPDYVVLGSEHEVLFESALPDVVSYTYWLDETGPFEVAADADGRARITLRATTSGSRTVVAQATTADGTRSGEGWTSYFVDGVAPEVTSAEYPRYGTGSGAGVFRFSSVLAGTAEFRYVLDGVEGVVAAVDGRAELPFTPTRTGYHTLLVRAVAGDGLATDQAYYPFTVE</sequence>
<reference evidence="2" key="2">
    <citation type="submission" date="2020-09" db="EMBL/GenBank/DDBJ databases">
        <authorList>
            <person name="Sun Q."/>
            <person name="Ohkuma M."/>
        </authorList>
    </citation>
    <scope>NUCLEOTIDE SEQUENCE</scope>
    <source>
        <strain evidence="2">JCM 3276</strain>
    </source>
</reference>
<dbReference type="Proteomes" id="UP000660680">
    <property type="component" value="Unassembled WGS sequence"/>
</dbReference>
<keyword evidence="3" id="KW-1185">Reference proteome</keyword>
<dbReference type="RefSeq" id="WP_189209670.1">
    <property type="nucleotide sequence ID" value="NZ_BMRB01000001.1"/>
</dbReference>
<gene>
    <name evidence="2" type="ORF">GCM10010171_17130</name>
</gene>
<evidence type="ECO:0008006" key="4">
    <source>
        <dbReference type="Google" id="ProtNLM"/>
    </source>
</evidence>
<feature type="signal peptide" evidence="1">
    <location>
        <begin position="1"/>
        <end position="25"/>
    </location>
</feature>
<organism evidence="2 3">
    <name type="scientific">Actinokineospora fastidiosa</name>
    <dbReference type="NCBI Taxonomy" id="1816"/>
    <lineage>
        <taxon>Bacteria</taxon>
        <taxon>Bacillati</taxon>
        <taxon>Actinomycetota</taxon>
        <taxon>Actinomycetes</taxon>
        <taxon>Pseudonocardiales</taxon>
        <taxon>Pseudonocardiaceae</taxon>
        <taxon>Actinokineospora</taxon>
    </lineage>
</organism>
<name>A0A918LA55_9PSEU</name>
<dbReference type="EMBL" id="BMRB01000001">
    <property type="protein sequence ID" value="GGS24530.1"/>
    <property type="molecule type" value="Genomic_DNA"/>
</dbReference>
<protein>
    <recommendedName>
        <fullName evidence="4">DNRLRE domain-containing protein</fullName>
    </recommendedName>
</protein>
<keyword evidence="1" id="KW-0732">Signal</keyword>